<reference evidence="1" key="1">
    <citation type="submission" date="2017-03" db="EMBL/GenBank/DDBJ databases">
        <title>The mitochondrial genome of the carnivorous plant Utricularia reniformis (Lentibulariaceae): structure, comparative analysis and evolutionary landmarks.</title>
        <authorList>
            <person name="Silva S.R."/>
            <person name="Alvarenga D.O."/>
            <person name="Michael T.P."/>
            <person name="Miranda V.F.O."/>
            <person name="Varani A.M."/>
        </authorList>
    </citation>
    <scope>NUCLEOTIDE SEQUENCE</scope>
</reference>
<proteinExistence type="predicted"/>
<dbReference type="EMBL" id="KY774314">
    <property type="protein sequence ID" value="ART30547.1"/>
    <property type="molecule type" value="Genomic_DNA"/>
</dbReference>
<name>A0A1Y0AZF6_9LAMI</name>
<accession>A0A1Y0AZF6</accession>
<sequence>MYCWPAIIIKCTNTNNEQTSPTLIFYVGSFQHVFFE</sequence>
<keyword evidence="1" id="KW-0496">Mitochondrion</keyword>
<dbReference type="AlphaFoldDB" id="A0A1Y0AZF6"/>
<gene>
    <name evidence="1" type="ORF">AEK19_MT0271</name>
</gene>
<geneLocation type="mitochondrion" evidence="1"/>
<protein>
    <submittedName>
        <fullName evidence="1">Uncharacterized protein</fullName>
    </submittedName>
</protein>
<evidence type="ECO:0000313" key="1">
    <source>
        <dbReference type="EMBL" id="ART30547.1"/>
    </source>
</evidence>
<organism evidence="1">
    <name type="scientific">Utricularia reniformis</name>
    <dbReference type="NCBI Taxonomy" id="192314"/>
    <lineage>
        <taxon>Eukaryota</taxon>
        <taxon>Viridiplantae</taxon>
        <taxon>Streptophyta</taxon>
        <taxon>Embryophyta</taxon>
        <taxon>Tracheophyta</taxon>
        <taxon>Spermatophyta</taxon>
        <taxon>Magnoliopsida</taxon>
        <taxon>eudicotyledons</taxon>
        <taxon>Gunneridae</taxon>
        <taxon>Pentapetalae</taxon>
        <taxon>asterids</taxon>
        <taxon>lamiids</taxon>
        <taxon>Lamiales</taxon>
        <taxon>Lentibulariaceae</taxon>
        <taxon>Utricularia</taxon>
    </lineage>
</organism>